<evidence type="ECO:0000313" key="2">
    <source>
        <dbReference type="EMBL" id="CUG86847.1"/>
    </source>
</evidence>
<dbReference type="OrthoDB" id="418911at2759"/>
<feature type="region of interest" description="Disordered" evidence="1">
    <location>
        <begin position="625"/>
        <end position="646"/>
    </location>
</feature>
<dbReference type="Proteomes" id="UP000051952">
    <property type="component" value="Unassembled WGS sequence"/>
</dbReference>
<dbReference type="InterPro" id="IPR011990">
    <property type="entry name" value="TPR-like_helical_dom_sf"/>
</dbReference>
<dbReference type="SUPFAM" id="SSF48452">
    <property type="entry name" value="TPR-like"/>
    <property type="match status" value="1"/>
</dbReference>
<feature type="compositionally biased region" description="Low complexity" evidence="1">
    <location>
        <begin position="1094"/>
        <end position="1106"/>
    </location>
</feature>
<feature type="region of interest" description="Disordered" evidence="1">
    <location>
        <begin position="1089"/>
        <end position="1108"/>
    </location>
</feature>
<evidence type="ECO:0000313" key="3">
    <source>
        <dbReference type="Proteomes" id="UP000051952"/>
    </source>
</evidence>
<feature type="compositionally biased region" description="Polar residues" evidence="1">
    <location>
        <begin position="1122"/>
        <end position="1143"/>
    </location>
</feature>
<dbReference type="VEuPathDB" id="TriTrypDB:BSAL_07010"/>
<feature type="region of interest" description="Disordered" evidence="1">
    <location>
        <begin position="533"/>
        <end position="605"/>
    </location>
</feature>
<feature type="region of interest" description="Disordered" evidence="1">
    <location>
        <begin position="399"/>
        <end position="419"/>
    </location>
</feature>
<reference evidence="3" key="1">
    <citation type="submission" date="2015-09" db="EMBL/GenBank/DDBJ databases">
        <authorList>
            <consortium name="Pathogen Informatics"/>
        </authorList>
    </citation>
    <scope>NUCLEOTIDE SEQUENCE [LARGE SCALE GENOMIC DNA]</scope>
    <source>
        <strain evidence="3">Lake Konstanz</strain>
    </source>
</reference>
<gene>
    <name evidence="2" type="ORF">BSAL_07010</name>
</gene>
<dbReference type="Gene3D" id="1.25.40.10">
    <property type="entry name" value="Tetratricopeptide repeat domain"/>
    <property type="match status" value="1"/>
</dbReference>
<organism evidence="2 3">
    <name type="scientific">Bodo saltans</name>
    <name type="common">Flagellated protozoan</name>
    <dbReference type="NCBI Taxonomy" id="75058"/>
    <lineage>
        <taxon>Eukaryota</taxon>
        <taxon>Discoba</taxon>
        <taxon>Euglenozoa</taxon>
        <taxon>Kinetoplastea</taxon>
        <taxon>Metakinetoplastina</taxon>
        <taxon>Eubodonida</taxon>
        <taxon>Bodonidae</taxon>
        <taxon>Bodo</taxon>
    </lineage>
</organism>
<feature type="region of interest" description="Disordered" evidence="1">
    <location>
        <begin position="1122"/>
        <end position="1147"/>
    </location>
</feature>
<accession>A0A0S4J923</accession>
<feature type="region of interest" description="Disordered" evidence="1">
    <location>
        <begin position="664"/>
        <end position="683"/>
    </location>
</feature>
<sequence length="1315" mass="143616">MIEVAVLHVDRIPSVLQGHELSIEVNAGVVTSQKQLTPVLALVVSERFKLPVPFQNRNTNDAASVLPHATLPATASGEMKLFEDPSFGDQIEFPFQEHERRNTRNGITPILLSGTLKVALVLPTRHRSASLVKARSSSVVSFHAAEPSLPSDPSQKHQSTTILSSVSWSVPLVDLLHVRKVVGLVVPTAVGNFGIRVSVCHSDHIGFEQRLTQFFTAVNPSRLSNIPTIMNVDGVNEVAVFSKLHIKYFHEVPVFSERGTFAERLLDYFNVYSLGNERAATALLNSWSGRELELLATIAAENGPEPWQIATETRLSAFCAHHCSAMPANSFEMLRGKLNRFGEVPNPTVAEREFFAALRAQYGPEQHPQEYAVRSEGGIATNALLLDAYGELLATSAAPTTTATSGTPRDDASRSSSSTMRDYVQMQFGAGSKSGADSYKHLTEIEQRDLHVVRQVHAGSNLWPLGSEDETIAAALRRMDQSSFVYNDAAHGAVTGRQVSQQAAVRSDRVLTIRQREKKETAIAKLESMRTAPLHDGASRQVAEEDIHNSPSVSATTRSVSGGGGSFTTTDRLHLDPTQGSWWGGDGNDVHNTASPYAVDDDDDPERVREADLDLIASLSILGSSHQPHDESITQHHSRHLQSSSPAEFSHFTQASLRSQLEREVALPPRPVQRDTSAQTNPYGDLPAAQLQEFLLADVHSSQYAWATFVDAAEASLRIPYHRLLYLSESKFDAVCMEVGVPIDLRDSIVAERQRMILASLRLRYHDSNTQMVKQMQEAVVVLAKGGLSLVQFRRVGMGAEIFHGIHRGIFQEHLDEFAEQRARRGSSGSTATRRWTRGVGVKHDPADIAKKVFLVRCSASNFALPRNTKQHSPLPSSTPLYGTWEEVAFGISQDIPVRFPHDFWTAVRTEYRAFVAASSAAVPTSSRGGAAASQNIPPPPPLHECSFDIMICSVLQGNTVMETTSLKLEPSLPDVFDSAVYGVGHPTEEATVIYNSQHILVEAVLYGCSVDADLVPCERHPSVPSCFRRGQARQLLPEDTRRSLTAADLLELQAVPAMCIQCLAARALLKENTPPLSKNDVIADAVMSKQPRSSSGTSRAPSSHSVGLDDNYAFGILETSPETARTPSKVPHQNVSRSNLSDSEGRPRVQLDRAWGLWRSGNMHGCLAALERLSLDYPDTAEASEAQGLLCELVDKHFVNAAAHYREATRRNPSSASAFYRLGNLLETRFGPSQDALEAFERAADLGDPISRRRLVDSAHASLQTAPAPPLQNHDAFHQRRDAPSVAALRPPVSGGAVVVPSGSGSVAHNKRRF</sequence>
<evidence type="ECO:0000256" key="1">
    <source>
        <dbReference type="SAM" id="MobiDB-lite"/>
    </source>
</evidence>
<proteinExistence type="predicted"/>
<name>A0A0S4J923_BODSA</name>
<dbReference type="EMBL" id="CYKH01001400">
    <property type="protein sequence ID" value="CUG86847.1"/>
    <property type="molecule type" value="Genomic_DNA"/>
</dbReference>
<protein>
    <submittedName>
        <fullName evidence="2">Uncharacterized protein</fullName>
    </submittedName>
</protein>
<keyword evidence="3" id="KW-1185">Reference proteome</keyword>